<accession>A0A482X2I5</accession>
<name>A0A482X2I5_LAOST</name>
<evidence type="ECO:0000256" key="1">
    <source>
        <dbReference type="SAM" id="MobiDB-lite"/>
    </source>
</evidence>
<dbReference type="AlphaFoldDB" id="A0A482X2I5"/>
<dbReference type="InParanoid" id="A0A482X2I5"/>
<reference evidence="2 3" key="1">
    <citation type="journal article" date="2017" name="Gigascience">
        <title>Genome sequence of the small brown planthopper, Laodelphax striatellus.</title>
        <authorList>
            <person name="Zhu J."/>
            <person name="Jiang F."/>
            <person name="Wang X."/>
            <person name="Yang P."/>
            <person name="Bao Y."/>
            <person name="Zhao W."/>
            <person name="Wang W."/>
            <person name="Lu H."/>
            <person name="Wang Q."/>
            <person name="Cui N."/>
            <person name="Li J."/>
            <person name="Chen X."/>
            <person name="Luo L."/>
            <person name="Yu J."/>
            <person name="Kang L."/>
            <person name="Cui F."/>
        </authorList>
    </citation>
    <scope>NUCLEOTIDE SEQUENCE [LARGE SCALE GENOMIC DNA]</scope>
    <source>
        <strain evidence="2">Lst14</strain>
    </source>
</reference>
<keyword evidence="3" id="KW-1185">Reference proteome</keyword>
<dbReference type="Proteomes" id="UP000291343">
    <property type="component" value="Unassembled WGS sequence"/>
</dbReference>
<dbReference type="SMR" id="A0A482X2I5"/>
<feature type="compositionally biased region" description="Polar residues" evidence="1">
    <location>
        <begin position="871"/>
        <end position="882"/>
    </location>
</feature>
<gene>
    <name evidence="2" type="ORF">LSTR_LSTR000972</name>
</gene>
<dbReference type="STRING" id="195883.A0A482X2I5"/>
<feature type="region of interest" description="Disordered" evidence="1">
    <location>
        <begin position="847"/>
        <end position="882"/>
    </location>
</feature>
<feature type="region of interest" description="Disordered" evidence="1">
    <location>
        <begin position="772"/>
        <end position="817"/>
    </location>
</feature>
<feature type="region of interest" description="Disordered" evidence="1">
    <location>
        <begin position="522"/>
        <end position="670"/>
    </location>
</feature>
<evidence type="ECO:0000313" key="2">
    <source>
        <dbReference type="EMBL" id="RZF39451.1"/>
    </source>
</evidence>
<dbReference type="Gene3D" id="1.25.40.10">
    <property type="entry name" value="Tetratricopeptide repeat domain"/>
    <property type="match status" value="1"/>
</dbReference>
<protein>
    <submittedName>
        <fullName evidence="2">Uncharacterized protein</fullName>
    </submittedName>
</protein>
<dbReference type="OrthoDB" id="8193717at2759"/>
<feature type="compositionally biased region" description="Basic residues" evidence="1">
    <location>
        <begin position="721"/>
        <end position="737"/>
    </location>
</feature>
<feature type="compositionally biased region" description="Polar residues" evidence="1">
    <location>
        <begin position="799"/>
        <end position="817"/>
    </location>
</feature>
<feature type="region of interest" description="Disordered" evidence="1">
    <location>
        <begin position="708"/>
        <end position="750"/>
    </location>
</feature>
<dbReference type="InterPro" id="IPR011990">
    <property type="entry name" value="TPR-like_helical_dom_sf"/>
</dbReference>
<feature type="compositionally biased region" description="Basic and acidic residues" evidence="1">
    <location>
        <begin position="739"/>
        <end position="750"/>
    </location>
</feature>
<sequence length="882" mass="99285">MASALPDNQVEELASGMQSCRIDDNEKNMIETRLKLLDIPFNWNPLQSRPGGDNPQSVARDFKRKLKEMLENDPEIKFKSFCCLLTLAQELIKYDTNSALEKILECEPWIVSLKNGTCTENEFISINEAMEYIYFGSKAFALFKCGSVAEAKELLQKIPDVTIMEDKQRSGIYGVKAWVFMEYGVPGFLKALECISIARTKHSTMAEWHFLTGKIMSRIRHVKFPFMVVSDEEENFYRTAYKLSQDNASYALYVAQITREKAFGLFQESRYERDNAESQERVNKMNAESLSLYMKMIGSGKTDANTLGRSAFGMVKLPEPYRRIDLAVQAIEKALELSPDNPLVNHYAGLIYYRHVKDNFNGLKYLERAAKLKNFPAMLDWIKLKYIVDPRYYDPIPELTNALQYEDYASTTLTDMSSWYFFIKDDVFRAWDHLKKVTDDHFAKNHKSPYLRMKHPCNLFEVIFDEVKLLIAKDKYSNQEEKEKLISISKELQAICPQSHPTDYSNFKAVILNESDRLTKNDQTRLYGRGGGGGDARAGSALYRARESSSNARGDFSGTRGGSSNGRGRSFNNRGGPSNFRRGSNGRGGSSNSTGRHSNDRGDKNIEKKANQTGMNIALGEKPPNPERDSRSRGRGKSNRGQGKPNRGRIGPPQGSAGSGASIDSEQNNNYPVPDVVGGISLKDVLTEKLIGLNSDFKNNLNVTVGNNLDSSADGGEASCSRKKFTQKNKPKNHGQQKRQNENDSSNRKCDNLEKMFLNVYEKPDDETNHYNCLGASASEDMDKTPKDAFFKRKPSRPPRNNNFASQNPISGSSNITSKVNCDNLGINSMQKPSNLDKLANDLNVTNDFSGSSGKRPPRQDKRPLYFPKDGSQSTNFTTNTF</sequence>
<feature type="compositionally biased region" description="Low complexity" evidence="1">
    <location>
        <begin position="566"/>
        <end position="583"/>
    </location>
</feature>
<feature type="compositionally biased region" description="Basic and acidic residues" evidence="1">
    <location>
        <begin position="781"/>
        <end position="791"/>
    </location>
</feature>
<comment type="caution">
    <text evidence="2">The sequence shown here is derived from an EMBL/GenBank/DDBJ whole genome shotgun (WGS) entry which is preliminary data.</text>
</comment>
<organism evidence="2 3">
    <name type="scientific">Laodelphax striatellus</name>
    <name type="common">Small brown planthopper</name>
    <name type="synonym">Delphax striatella</name>
    <dbReference type="NCBI Taxonomy" id="195883"/>
    <lineage>
        <taxon>Eukaryota</taxon>
        <taxon>Metazoa</taxon>
        <taxon>Ecdysozoa</taxon>
        <taxon>Arthropoda</taxon>
        <taxon>Hexapoda</taxon>
        <taxon>Insecta</taxon>
        <taxon>Pterygota</taxon>
        <taxon>Neoptera</taxon>
        <taxon>Paraneoptera</taxon>
        <taxon>Hemiptera</taxon>
        <taxon>Auchenorrhyncha</taxon>
        <taxon>Fulgoroidea</taxon>
        <taxon>Delphacidae</taxon>
        <taxon>Criomorphinae</taxon>
        <taxon>Laodelphax</taxon>
    </lineage>
</organism>
<evidence type="ECO:0000313" key="3">
    <source>
        <dbReference type="Proteomes" id="UP000291343"/>
    </source>
</evidence>
<dbReference type="SUPFAM" id="SSF48452">
    <property type="entry name" value="TPR-like"/>
    <property type="match status" value="1"/>
</dbReference>
<proteinExistence type="predicted"/>
<dbReference type="EMBL" id="QKKF02019844">
    <property type="protein sequence ID" value="RZF39451.1"/>
    <property type="molecule type" value="Genomic_DNA"/>
</dbReference>
<feature type="compositionally biased region" description="Basic and acidic residues" evidence="1">
    <location>
        <begin position="597"/>
        <end position="610"/>
    </location>
</feature>